<keyword evidence="2" id="KW-1185">Reference proteome</keyword>
<dbReference type="AlphaFoldDB" id="A0A4Z0BWZ7"/>
<reference evidence="1 2" key="1">
    <citation type="submission" date="2019-03" db="EMBL/GenBank/DDBJ databases">
        <title>Ramlibacter henchirensis DSM 14656, whole genome shotgun sequence.</title>
        <authorList>
            <person name="Zhang X."/>
            <person name="Feng G."/>
            <person name="Zhu H."/>
        </authorList>
    </citation>
    <scope>NUCLEOTIDE SEQUENCE [LARGE SCALE GENOMIC DNA]</scope>
    <source>
        <strain evidence="1 2">DSM 14656</strain>
    </source>
</reference>
<dbReference type="EMBL" id="SMLM01000002">
    <property type="protein sequence ID" value="TFZ02509.1"/>
    <property type="molecule type" value="Genomic_DNA"/>
</dbReference>
<proteinExistence type="predicted"/>
<evidence type="ECO:0000313" key="1">
    <source>
        <dbReference type="EMBL" id="TFZ02509.1"/>
    </source>
</evidence>
<dbReference type="RefSeq" id="WP_135264034.1">
    <property type="nucleotide sequence ID" value="NZ_SMLM01000002.1"/>
</dbReference>
<organism evidence="1 2">
    <name type="scientific">Ramlibacter henchirensis</name>
    <dbReference type="NCBI Taxonomy" id="204072"/>
    <lineage>
        <taxon>Bacteria</taxon>
        <taxon>Pseudomonadati</taxon>
        <taxon>Pseudomonadota</taxon>
        <taxon>Betaproteobacteria</taxon>
        <taxon>Burkholderiales</taxon>
        <taxon>Comamonadaceae</taxon>
        <taxon>Ramlibacter</taxon>
    </lineage>
</organism>
<dbReference type="Proteomes" id="UP000298180">
    <property type="component" value="Unassembled WGS sequence"/>
</dbReference>
<accession>A0A4Z0BWZ7</accession>
<protein>
    <submittedName>
        <fullName evidence="1">Uncharacterized protein</fullName>
    </submittedName>
</protein>
<comment type="caution">
    <text evidence="1">The sequence shown here is derived from an EMBL/GenBank/DDBJ whole genome shotgun (WGS) entry which is preliminary data.</text>
</comment>
<gene>
    <name evidence="1" type="ORF">EZ313_14705</name>
</gene>
<dbReference type="OrthoDB" id="8913486at2"/>
<evidence type="ECO:0000313" key="2">
    <source>
        <dbReference type="Proteomes" id="UP000298180"/>
    </source>
</evidence>
<name>A0A4Z0BWZ7_9BURK</name>
<sequence>MAAALDCPMNTPAPANTTLHDAGRALWLATLSLMTAFMQTQAPAHRCLMARRIARNFETLREQECFSQDCRRQFARLGARWHAQADRLQGKPAPSRVQRVLGLIGLG</sequence>